<evidence type="ECO:0000256" key="6">
    <source>
        <dbReference type="ARBA" id="ARBA00023054"/>
    </source>
</evidence>
<evidence type="ECO:0000256" key="8">
    <source>
        <dbReference type="ARBA" id="ARBA00023306"/>
    </source>
</evidence>
<protein>
    <recommendedName>
        <fullName evidence="3">Cell division protein ZapA</fullName>
    </recommendedName>
    <alternativeName>
        <fullName evidence="11">Z ring-associated protein ZapA</fullName>
    </alternativeName>
</protein>
<evidence type="ECO:0000256" key="3">
    <source>
        <dbReference type="ARBA" id="ARBA00015195"/>
    </source>
</evidence>
<dbReference type="PANTHER" id="PTHR34981">
    <property type="entry name" value="CELL DIVISION PROTEIN ZAPA"/>
    <property type="match status" value="1"/>
</dbReference>
<proteinExistence type="inferred from homology"/>
<name>A0A7V2T095_LEUMU</name>
<evidence type="ECO:0000256" key="7">
    <source>
        <dbReference type="ARBA" id="ARBA00023210"/>
    </source>
</evidence>
<comment type="similarity">
    <text evidence="2">Belongs to the ZapA family. Type 1 subfamily.</text>
</comment>
<dbReference type="EMBL" id="DRMS01000294">
    <property type="protein sequence ID" value="HFC92714.1"/>
    <property type="molecule type" value="Genomic_DNA"/>
</dbReference>
<comment type="subunit">
    <text evidence="10">Homodimer. Interacts with FtsZ.</text>
</comment>
<keyword evidence="8" id="KW-0131">Cell cycle</keyword>
<dbReference type="GO" id="GO:0043093">
    <property type="term" value="P:FtsZ-dependent cytokinesis"/>
    <property type="evidence" value="ECO:0007669"/>
    <property type="project" value="TreeGrafter"/>
</dbReference>
<sequence>MSDDKKAIAVTVRILDKDYMVACPAGEQASLISSAKEVDEKMREIHKIGKIIGSERIAVITALNLANELNSANHQVEVIDTDIIKRVSELQKKVDATLEQINTEL</sequence>
<dbReference type="InterPro" id="IPR042233">
    <property type="entry name" value="Cell_div_ZapA_N"/>
</dbReference>
<dbReference type="Gene3D" id="1.20.5.50">
    <property type="match status" value="1"/>
</dbReference>
<evidence type="ECO:0000256" key="9">
    <source>
        <dbReference type="ARBA" id="ARBA00024910"/>
    </source>
</evidence>
<dbReference type="SUPFAM" id="SSF102829">
    <property type="entry name" value="Cell division protein ZapA-like"/>
    <property type="match status" value="1"/>
</dbReference>
<dbReference type="Pfam" id="PF05164">
    <property type="entry name" value="ZapA"/>
    <property type="match status" value="1"/>
</dbReference>
<comment type="caution">
    <text evidence="12">The sequence shown here is derived from an EMBL/GenBank/DDBJ whole genome shotgun (WGS) entry which is preliminary data.</text>
</comment>
<dbReference type="GO" id="GO:0005829">
    <property type="term" value="C:cytosol"/>
    <property type="evidence" value="ECO:0007669"/>
    <property type="project" value="TreeGrafter"/>
</dbReference>
<evidence type="ECO:0000256" key="2">
    <source>
        <dbReference type="ARBA" id="ARBA00010074"/>
    </source>
</evidence>
<evidence type="ECO:0000256" key="4">
    <source>
        <dbReference type="ARBA" id="ARBA00022490"/>
    </source>
</evidence>
<dbReference type="Proteomes" id="UP000885750">
    <property type="component" value="Unassembled WGS sequence"/>
</dbReference>
<dbReference type="GO" id="GO:0000917">
    <property type="term" value="P:division septum assembly"/>
    <property type="evidence" value="ECO:0007669"/>
    <property type="project" value="UniProtKB-KW"/>
</dbReference>
<dbReference type="AlphaFoldDB" id="A0A7V2T095"/>
<evidence type="ECO:0000313" key="12">
    <source>
        <dbReference type="EMBL" id="HFC92714.1"/>
    </source>
</evidence>
<keyword evidence="6" id="KW-0175">Coiled coil</keyword>
<organism evidence="12">
    <name type="scientific">Leucothrix mucor</name>
    <dbReference type="NCBI Taxonomy" id="45248"/>
    <lineage>
        <taxon>Bacteria</taxon>
        <taxon>Pseudomonadati</taxon>
        <taxon>Pseudomonadota</taxon>
        <taxon>Gammaproteobacteria</taxon>
        <taxon>Thiotrichales</taxon>
        <taxon>Thiotrichaceae</taxon>
        <taxon>Leucothrix</taxon>
    </lineage>
</organism>
<dbReference type="Gene3D" id="3.30.160.880">
    <property type="entry name" value="Cell division protein ZapA protomer, N-terminal domain"/>
    <property type="match status" value="1"/>
</dbReference>
<evidence type="ECO:0000256" key="1">
    <source>
        <dbReference type="ARBA" id="ARBA00004496"/>
    </source>
</evidence>
<reference evidence="12" key="1">
    <citation type="journal article" date="2020" name="mSystems">
        <title>Genome- and Community-Level Interaction Insights into Carbon Utilization and Element Cycling Functions of Hydrothermarchaeota in Hydrothermal Sediment.</title>
        <authorList>
            <person name="Zhou Z."/>
            <person name="Liu Y."/>
            <person name="Xu W."/>
            <person name="Pan J."/>
            <person name="Luo Z.H."/>
            <person name="Li M."/>
        </authorList>
    </citation>
    <scope>NUCLEOTIDE SEQUENCE [LARGE SCALE GENOMIC DNA]</scope>
    <source>
        <strain evidence="12">HyVt-493</strain>
    </source>
</reference>
<evidence type="ECO:0000256" key="10">
    <source>
        <dbReference type="ARBA" id="ARBA00026068"/>
    </source>
</evidence>
<dbReference type="PANTHER" id="PTHR34981:SF1">
    <property type="entry name" value="CELL DIVISION PROTEIN ZAPA"/>
    <property type="match status" value="1"/>
</dbReference>
<keyword evidence="4" id="KW-0963">Cytoplasm</keyword>
<dbReference type="GO" id="GO:0032153">
    <property type="term" value="C:cell division site"/>
    <property type="evidence" value="ECO:0007669"/>
    <property type="project" value="TreeGrafter"/>
</dbReference>
<comment type="subcellular location">
    <subcellularLocation>
        <location evidence="1">Cytoplasm</location>
    </subcellularLocation>
</comment>
<comment type="function">
    <text evidence="9">Activator of cell division through the inhibition of FtsZ GTPase activity, therefore promoting FtsZ assembly into bundles of protofilaments necessary for the formation of the division Z ring. It is recruited early at mid-cell but it is not essential for cell division.</text>
</comment>
<dbReference type="InterPro" id="IPR007838">
    <property type="entry name" value="Cell_div_ZapA-like"/>
</dbReference>
<dbReference type="GO" id="GO:0030428">
    <property type="term" value="C:cell septum"/>
    <property type="evidence" value="ECO:0007669"/>
    <property type="project" value="TreeGrafter"/>
</dbReference>
<dbReference type="GO" id="GO:0000921">
    <property type="term" value="P:septin ring assembly"/>
    <property type="evidence" value="ECO:0007669"/>
    <property type="project" value="TreeGrafter"/>
</dbReference>
<dbReference type="InterPro" id="IPR036192">
    <property type="entry name" value="Cell_div_ZapA-like_sf"/>
</dbReference>
<accession>A0A7V2T095</accession>
<gene>
    <name evidence="12" type="ORF">ENJ51_07865</name>
</gene>
<keyword evidence="5 12" id="KW-0132">Cell division</keyword>
<keyword evidence="7" id="KW-0717">Septation</keyword>
<evidence type="ECO:0000256" key="5">
    <source>
        <dbReference type="ARBA" id="ARBA00022618"/>
    </source>
</evidence>
<evidence type="ECO:0000256" key="11">
    <source>
        <dbReference type="ARBA" id="ARBA00033158"/>
    </source>
</evidence>